<dbReference type="RefSeq" id="WP_126506526.1">
    <property type="nucleotide sequence ID" value="NZ_RXNV01000006.1"/>
</dbReference>
<dbReference type="Pfam" id="PF13673">
    <property type="entry name" value="Acetyltransf_10"/>
    <property type="match status" value="1"/>
</dbReference>
<accession>A0A431W7R3</accession>
<dbReference type="CDD" id="cd04301">
    <property type="entry name" value="NAT_SF"/>
    <property type="match status" value="1"/>
</dbReference>
<evidence type="ECO:0000313" key="5">
    <source>
        <dbReference type="Proteomes" id="UP000282060"/>
    </source>
</evidence>
<comment type="similarity">
    <text evidence="1">Belongs to the UPF0039 (ElaA) family.</text>
</comment>
<organism evidence="4 5">
    <name type="scientific">Shewanella atlantica</name>
    <dbReference type="NCBI Taxonomy" id="271099"/>
    <lineage>
        <taxon>Bacteria</taxon>
        <taxon>Pseudomonadati</taxon>
        <taxon>Pseudomonadota</taxon>
        <taxon>Gammaproteobacteria</taxon>
        <taxon>Alteromonadales</taxon>
        <taxon>Shewanellaceae</taxon>
        <taxon>Shewanella</taxon>
    </lineage>
</organism>
<evidence type="ECO:0000256" key="1">
    <source>
        <dbReference type="ARBA" id="ARBA00009623"/>
    </source>
</evidence>
<dbReference type="Gene3D" id="3.40.630.30">
    <property type="match status" value="1"/>
</dbReference>
<keyword evidence="5" id="KW-1185">Reference proteome</keyword>
<evidence type="ECO:0000256" key="2">
    <source>
        <dbReference type="ARBA" id="ARBA00072224"/>
    </source>
</evidence>
<evidence type="ECO:0000259" key="3">
    <source>
        <dbReference type="PROSITE" id="PS51186"/>
    </source>
</evidence>
<dbReference type="GO" id="GO:0016747">
    <property type="term" value="F:acyltransferase activity, transferring groups other than amino-acyl groups"/>
    <property type="evidence" value="ECO:0007669"/>
    <property type="project" value="InterPro"/>
</dbReference>
<dbReference type="OrthoDB" id="9796171at2"/>
<evidence type="ECO:0000313" key="4">
    <source>
        <dbReference type="EMBL" id="RTR31328.1"/>
    </source>
</evidence>
<reference evidence="4 5" key="1">
    <citation type="submission" date="2018-12" db="EMBL/GenBank/DDBJ databases">
        <authorList>
            <person name="Yu L."/>
        </authorList>
    </citation>
    <scope>NUCLEOTIDE SEQUENCE [LARGE SCALE GENOMIC DNA]</scope>
    <source>
        <strain evidence="4 5">HAW-EB5</strain>
    </source>
</reference>
<dbReference type="SUPFAM" id="SSF55729">
    <property type="entry name" value="Acyl-CoA N-acyltransferases (Nat)"/>
    <property type="match status" value="1"/>
</dbReference>
<name>A0A431W7R3_9GAMM</name>
<dbReference type="AlphaFoldDB" id="A0A431W7R3"/>
<dbReference type="InterPro" id="IPR016181">
    <property type="entry name" value="Acyl_CoA_acyltransferase"/>
</dbReference>
<dbReference type="InterPro" id="IPR000182">
    <property type="entry name" value="GNAT_dom"/>
</dbReference>
<comment type="caution">
    <text evidence="4">The sequence shown here is derived from an EMBL/GenBank/DDBJ whole genome shotgun (WGS) entry which is preliminary data.</text>
</comment>
<dbReference type="FunFam" id="3.40.630.30:FF:000035">
    <property type="entry name" value="GNAT family N-acetyltransferase"/>
    <property type="match status" value="1"/>
</dbReference>
<proteinExistence type="inferred from homology"/>
<dbReference type="Proteomes" id="UP000282060">
    <property type="component" value="Unassembled WGS sequence"/>
</dbReference>
<feature type="domain" description="N-acetyltransferase" evidence="3">
    <location>
        <begin position="6"/>
        <end position="151"/>
    </location>
</feature>
<keyword evidence="4" id="KW-0808">Transferase</keyword>
<sequence>MQWSVLTFNVLSVDELYELLKLRVDIFVVEQNCPYPELDEKDRHSETRHLLGRNDAGEIVAYARLLAPGVSYADASIGRVVVAEQARGAGVAHSLMSEAIRVTQELWPEKNIQLGGQEYLKAFYQKLGFEPVSEVYLEDGIPHLDMLYQSGEADI</sequence>
<dbReference type="PROSITE" id="PS51186">
    <property type="entry name" value="GNAT"/>
    <property type="match status" value="1"/>
</dbReference>
<dbReference type="EMBL" id="RXNV01000006">
    <property type="protein sequence ID" value="RTR31328.1"/>
    <property type="molecule type" value="Genomic_DNA"/>
</dbReference>
<gene>
    <name evidence="4" type="ORF">EKG39_14805</name>
</gene>
<protein>
    <recommendedName>
        <fullName evidence="2">Protein ElaA</fullName>
    </recommendedName>
</protein>